<keyword evidence="1" id="KW-1133">Transmembrane helix</keyword>
<feature type="non-terminal residue" evidence="2">
    <location>
        <position position="1"/>
    </location>
</feature>
<keyword evidence="1" id="KW-0472">Membrane</keyword>
<dbReference type="AlphaFoldDB" id="A0A226DHJ2"/>
<evidence type="ECO:0000256" key="1">
    <source>
        <dbReference type="SAM" id="Phobius"/>
    </source>
</evidence>
<dbReference type="Proteomes" id="UP000198287">
    <property type="component" value="Unassembled WGS sequence"/>
</dbReference>
<evidence type="ECO:0000313" key="2">
    <source>
        <dbReference type="EMBL" id="OXA44639.1"/>
    </source>
</evidence>
<accession>A0A226DHJ2</accession>
<proteinExistence type="predicted"/>
<comment type="caution">
    <text evidence="2">The sequence shown here is derived from an EMBL/GenBank/DDBJ whole genome shotgun (WGS) entry which is preliminary data.</text>
</comment>
<sequence length="138" mass="15423">DLVEHINSQLFKGHCPLHAAQSKSSQRFDFPETYSSIFYKNPTPTMNSMKFAVILVFVVLAVGVSVDGRKWEDGAWVYDDNAECSNSKDLGTTNCYPAWKDTAAACTETYHAQSQFQGYIKKDGCTFSKRFCCSTGSF</sequence>
<feature type="transmembrane region" description="Helical" evidence="1">
    <location>
        <begin position="48"/>
        <end position="66"/>
    </location>
</feature>
<reference evidence="2 3" key="1">
    <citation type="submission" date="2015-12" db="EMBL/GenBank/DDBJ databases">
        <title>The genome of Folsomia candida.</title>
        <authorList>
            <person name="Faddeeva A."/>
            <person name="Derks M.F."/>
            <person name="Anvar Y."/>
            <person name="Smit S."/>
            <person name="Van Straalen N."/>
            <person name="Roelofs D."/>
        </authorList>
    </citation>
    <scope>NUCLEOTIDE SEQUENCE [LARGE SCALE GENOMIC DNA]</scope>
    <source>
        <strain evidence="2 3">VU population</strain>
        <tissue evidence="2">Whole body</tissue>
    </source>
</reference>
<organism evidence="2 3">
    <name type="scientific">Folsomia candida</name>
    <name type="common">Springtail</name>
    <dbReference type="NCBI Taxonomy" id="158441"/>
    <lineage>
        <taxon>Eukaryota</taxon>
        <taxon>Metazoa</taxon>
        <taxon>Ecdysozoa</taxon>
        <taxon>Arthropoda</taxon>
        <taxon>Hexapoda</taxon>
        <taxon>Collembola</taxon>
        <taxon>Entomobryomorpha</taxon>
        <taxon>Isotomoidea</taxon>
        <taxon>Isotomidae</taxon>
        <taxon>Proisotominae</taxon>
        <taxon>Folsomia</taxon>
    </lineage>
</organism>
<gene>
    <name evidence="2" type="ORF">Fcan01_20845</name>
</gene>
<dbReference type="EMBL" id="LNIX01000019">
    <property type="protein sequence ID" value="OXA44639.1"/>
    <property type="molecule type" value="Genomic_DNA"/>
</dbReference>
<evidence type="ECO:0000313" key="3">
    <source>
        <dbReference type="Proteomes" id="UP000198287"/>
    </source>
</evidence>
<protein>
    <submittedName>
        <fullName evidence="2">Uncharacterized protein</fullName>
    </submittedName>
</protein>
<keyword evidence="3" id="KW-1185">Reference proteome</keyword>
<keyword evidence="1" id="KW-0812">Transmembrane</keyword>
<name>A0A226DHJ2_FOLCA</name>